<reference evidence="2" key="2">
    <citation type="submission" date="2023-02" db="EMBL/GenBank/DDBJ databases">
        <authorList>
            <consortium name="DOE Joint Genome Institute"/>
            <person name="Mondo S.J."/>
            <person name="Chang Y."/>
            <person name="Wang Y."/>
            <person name="Ahrendt S."/>
            <person name="Andreopoulos W."/>
            <person name="Barry K."/>
            <person name="Beard J."/>
            <person name="Benny G.L."/>
            <person name="Blankenship S."/>
            <person name="Bonito G."/>
            <person name="Cuomo C."/>
            <person name="Desiro A."/>
            <person name="Gervers K.A."/>
            <person name="Hundley H."/>
            <person name="Kuo A."/>
            <person name="LaButti K."/>
            <person name="Lang B.F."/>
            <person name="Lipzen A."/>
            <person name="O'Donnell K."/>
            <person name="Pangilinan J."/>
            <person name="Reynolds N."/>
            <person name="Sandor L."/>
            <person name="Smith M.W."/>
            <person name="Tsang A."/>
            <person name="Grigoriev I.V."/>
            <person name="Stajich J.E."/>
            <person name="Spatafora J.W."/>
        </authorList>
    </citation>
    <scope>NUCLEOTIDE SEQUENCE</scope>
    <source>
        <strain evidence="2">RSA 2281</strain>
    </source>
</reference>
<keyword evidence="3" id="KW-1185">Reference proteome</keyword>
<reference evidence="2" key="1">
    <citation type="journal article" date="2022" name="IScience">
        <title>Evolution of zygomycete secretomes and the origins of terrestrial fungal ecologies.</title>
        <authorList>
            <person name="Chang Y."/>
            <person name="Wang Y."/>
            <person name="Mondo S."/>
            <person name="Ahrendt S."/>
            <person name="Andreopoulos W."/>
            <person name="Barry K."/>
            <person name="Beard J."/>
            <person name="Benny G.L."/>
            <person name="Blankenship S."/>
            <person name="Bonito G."/>
            <person name="Cuomo C."/>
            <person name="Desiro A."/>
            <person name="Gervers K.A."/>
            <person name="Hundley H."/>
            <person name="Kuo A."/>
            <person name="LaButti K."/>
            <person name="Lang B.F."/>
            <person name="Lipzen A."/>
            <person name="O'Donnell K."/>
            <person name="Pangilinan J."/>
            <person name="Reynolds N."/>
            <person name="Sandor L."/>
            <person name="Smith M.E."/>
            <person name="Tsang A."/>
            <person name="Grigoriev I.V."/>
            <person name="Stajich J.E."/>
            <person name="Spatafora J.W."/>
        </authorList>
    </citation>
    <scope>NUCLEOTIDE SEQUENCE</scope>
    <source>
        <strain evidence="2">RSA 2281</strain>
    </source>
</reference>
<feature type="compositionally biased region" description="Acidic residues" evidence="1">
    <location>
        <begin position="8"/>
        <end position="19"/>
    </location>
</feature>
<feature type="region of interest" description="Disordered" evidence="1">
    <location>
        <begin position="267"/>
        <end position="322"/>
    </location>
</feature>
<feature type="compositionally biased region" description="Basic and acidic residues" evidence="1">
    <location>
        <begin position="462"/>
        <end position="488"/>
    </location>
</feature>
<name>A0AAD5K811_9FUNG</name>
<feature type="compositionally biased region" description="Low complexity" evidence="1">
    <location>
        <begin position="450"/>
        <end position="459"/>
    </location>
</feature>
<evidence type="ECO:0000256" key="1">
    <source>
        <dbReference type="SAM" id="MobiDB-lite"/>
    </source>
</evidence>
<feature type="compositionally biased region" description="Pro residues" evidence="1">
    <location>
        <begin position="582"/>
        <end position="603"/>
    </location>
</feature>
<feature type="region of interest" description="Disordered" evidence="1">
    <location>
        <begin position="551"/>
        <end position="609"/>
    </location>
</feature>
<dbReference type="PANTHER" id="PTHR48125:SF12">
    <property type="entry name" value="AT HOOK TRANSCRIPTION FACTOR FAMILY-RELATED"/>
    <property type="match status" value="1"/>
</dbReference>
<feature type="compositionally biased region" description="Low complexity" evidence="1">
    <location>
        <begin position="151"/>
        <end position="163"/>
    </location>
</feature>
<proteinExistence type="predicted"/>
<dbReference type="AlphaFoldDB" id="A0AAD5K811"/>
<feature type="region of interest" description="Disordered" evidence="1">
    <location>
        <begin position="351"/>
        <end position="387"/>
    </location>
</feature>
<gene>
    <name evidence="2" type="ORF">BDA99DRAFT_512680</name>
</gene>
<evidence type="ECO:0000313" key="3">
    <source>
        <dbReference type="Proteomes" id="UP001209540"/>
    </source>
</evidence>
<feature type="compositionally biased region" description="Low complexity" evidence="1">
    <location>
        <begin position="281"/>
        <end position="320"/>
    </location>
</feature>
<feature type="compositionally biased region" description="Polar residues" evidence="1">
    <location>
        <begin position="216"/>
        <end position="225"/>
    </location>
</feature>
<feature type="compositionally biased region" description="Polar residues" evidence="1">
    <location>
        <begin position="25"/>
        <end position="65"/>
    </location>
</feature>
<accession>A0AAD5K811</accession>
<feature type="compositionally biased region" description="Acidic residues" evidence="1">
    <location>
        <begin position="375"/>
        <end position="387"/>
    </location>
</feature>
<feature type="compositionally biased region" description="Pro residues" evidence="1">
    <location>
        <begin position="556"/>
        <end position="574"/>
    </location>
</feature>
<feature type="compositionally biased region" description="Low complexity" evidence="1">
    <location>
        <begin position="200"/>
        <end position="215"/>
    </location>
</feature>
<evidence type="ECO:0000313" key="2">
    <source>
        <dbReference type="EMBL" id="KAI9260624.1"/>
    </source>
</evidence>
<organism evidence="2 3">
    <name type="scientific">Phascolomyces articulosus</name>
    <dbReference type="NCBI Taxonomy" id="60185"/>
    <lineage>
        <taxon>Eukaryota</taxon>
        <taxon>Fungi</taxon>
        <taxon>Fungi incertae sedis</taxon>
        <taxon>Mucoromycota</taxon>
        <taxon>Mucoromycotina</taxon>
        <taxon>Mucoromycetes</taxon>
        <taxon>Mucorales</taxon>
        <taxon>Lichtheimiaceae</taxon>
        <taxon>Phascolomyces</taxon>
    </lineage>
</organism>
<dbReference type="Proteomes" id="UP001209540">
    <property type="component" value="Unassembled WGS sequence"/>
</dbReference>
<feature type="region of interest" description="Disordered" evidence="1">
    <location>
        <begin position="1"/>
        <end position="74"/>
    </location>
</feature>
<feature type="region of interest" description="Disordered" evidence="1">
    <location>
        <begin position="450"/>
        <end position="509"/>
    </location>
</feature>
<feature type="region of interest" description="Disordered" evidence="1">
    <location>
        <begin position="149"/>
        <end position="225"/>
    </location>
</feature>
<dbReference type="PANTHER" id="PTHR48125">
    <property type="entry name" value="LP07818P1"/>
    <property type="match status" value="1"/>
</dbReference>
<comment type="caution">
    <text evidence="2">The sequence shown here is derived from an EMBL/GenBank/DDBJ whole genome shotgun (WGS) entry which is preliminary data.</text>
</comment>
<protein>
    <submittedName>
        <fullName evidence="2">Uncharacterized protein</fullName>
    </submittedName>
</protein>
<dbReference type="EMBL" id="JAIXMP010000016">
    <property type="protein sequence ID" value="KAI9260624.1"/>
    <property type="molecule type" value="Genomic_DNA"/>
</dbReference>
<sequence>MSQTSDISDMDISDSDEELGLSSSRAQRNSYYQSEIVQSQRPSMYTDPILSTSDPTTSWTQNDASLQQQQQYQQPLLQQQQQQYQSQQDLIYQQQQQQPQQQSMMLQNEWYYPPQPQPQQPADVEMTPQLLIDGPLAVDHGFPYLVDLTGDSDSSSTTSSNNDNNKDSDDTSSTSSSESIEELYGPFPIVTNGTLSPRDSPVVSVSSAASTPATSNGMTFVQSPRPSSHLVVSKQLEIEKLKLLIAQREQAKAKKQELERQIVQQNELSVQQQQTTKATTPSVSMLSPSSPSSSSPVSNDNINNNPKKNNNDSESVDVNNGIKDTVDLKRSIDAMDREIDENKAELAAAIEEKKQQEQNVNDENDDINMDKEEHEGEDEDEDVEMDEDVDTTVISDIEQQMEALRQAIAKHDSKLKDLEKSKGDYNLKAMGLQIRISATKNKKFKESIAAQSAASSTSTPRSKYDHTSGKGKRPKEYDQRDKPMELPNKRHPTNGFVYQPPLPPVPQPKLDLHIFRKDESLPIRPLPPPPSLPSFQPLTRRRLPDAKPIHILKPRAFPPPPPSQYASPSPPPLPLILSQTSPAPPPPSSLSNPPQPPPPPPPANRTYIPSLTDENEVYPIADAMKLGTYLSELEGLIKIRFLSDTNAVRSTNPIARIPPRPSRLITVDGFTLALDSVLLRETPQNTDIVSPLSIDFASALPTHKQEAMEDNLAFDSLLYNIIQRNDRSFRTLPSSIQTALAGIVASLPSDVRDIQSNKRYGNPSFEKARQLVREATQAHPEVELLWGLFAELSLYYHGPSSQEIMNDLSSIDGNIPFAAADVIWQKIRAAMTNTSDSQQPKLIIENLLNNLAKSRGATQKSAEAKSISGISTEIIMRTLRFFGLDYVLYLLTGKKETFIKDDGVELFSLETNNLDDHDIYVVWMTVLYNLLFQRMPDSICRHWYASILTNGRPSTVKPLFTIDWAMTAAQAPLSQQEQLSSLNILLSMLHYFSKKARGNGAKRPLLMGVWQTLLNLLPHCECYKRAGTLTLLRGGLEVEALQPEIYDMAAYLETQMGDRAGATSRLQARAFQLSLNHRFLLAYRSAHNMGLSGTSSLKDMREAAKLVCAPMEIAFDIPKTVSNEEDSVYIDSVRRFYLSALGLDPTPPRPTKKAYNTGVIRHSAFAWINLMFLTQINLWIYSQHMHAMFIQQLENTRDGAMESVKSDEAKLLIFKYASEVLRSTQ</sequence>